<accession>L8JLB8</accession>
<organism evidence="2 3">
    <name type="scientific">Fulvivirga imtechensis AK7</name>
    <dbReference type="NCBI Taxonomy" id="1237149"/>
    <lineage>
        <taxon>Bacteria</taxon>
        <taxon>Pseudomonadati</taxon>
        <taxon>Bacteroidota</taxon>
        <taxon>Cytophagia</taxon>
        <taxon>Cytophagales</taxon>
        <taxon>Fulvivirgaceae</taxon>
        <taxon>Fulvivirga</taxon>
    </lineage>
</organism>
<evidence type="ECO:0000256" key="1">
    <source>
        <dbReference type="SAM" id="SignalP"/>
    </source>
</evidence>
<dbReference type="InterPro" id="IPR032315">
    <property type="entry name" value="DUF4846"/>
</dbReference>
<dbReference type="PROSITE" id="PS51257">
    <property type="entry name" value="PROKAR_LIPOPROTEIN"/>
    <property type="match status" value="1"/>
</dbReference>
<evidence type="ECO:0008006" key="4">
    <source>
        <dbReference type="Google" id="ProtNLM"/>
    </source>
</evidence>
<feature type="signal peptide" evidence="1">
    <location>
        <begin position="1"/>
        <end position="17"/>
    </location>
</feature>
<dbReference type="OrthoDB" id="5511471at2"/>
<evidence type="ECO:0000313" key="2">
    <source>
        <dbReference type="EMBL" id="ELR69610.1"/>
    </source>
</evidence>
<keyword evidence="1" id="KW-0732">Signal</keyword>
<evidence type="ECO:0000313" key="3">
    <source>
        <dbReference type="Proteomes" id="UP000011135"/>
    </source>
</evidence>
<dbReference type="AlphaFoldDB" id="L8JLB8"/>
<comment type="caution">
    <text evidence="2">The sequence shown here is derived from an EMBL/GenBank/DDBJ whole genome shotgun (WGS) entry which is preliminary data.</text>
</comment>
<reference evidence="2 3" key="1">
    <citation type="submission" date="2012-12" db="EMBL/GenBank/DDBJ databases">
        <title>Genome assembly of Fulvivirga imtechensis AK7.</title>
        <authorList>
            <person name="Nupur N."/>
            <person name="Khatri I."/>
            <person name="Kumar R."/>
            <person name="Subramanian S."/>
            <person name="Pinnaka A."/>
        </authorList>
    </citation>
    <scope>NUCLEOTIDE SEQUENCE [LARGE SCALE GENOMIC DNA]</scope>
    <source>
        <strain evidence="2 3">AK7</strain>
    </source>
</reference>
<protein>
    <recommendedName>
        <fullName evidence="4">Lipoprotein</fullName>
    </recommendedName>
</protein>
<keyword evidence="3" id="KW-1185">Reference proteome</keyword>
<dbReference type="RefSeq" id="WP_009581988.1">
    <property type="nucleotide sequence ID" value="NZ_AMZN01000070.1"/>
</dbReference>
<dbReference type="STRING" id="1237149.C900_04835"/>
<dbReference type="Pfam" id="PF16138">
    <property type="entry name" value="DUF4846"/>
    <property type="match status" value="1"/>
</dbReference>
<gene>
    <name evidence="2" type="ORF">C900_04835</name>
</gene>
<name>L8JLB8_9BACT</name>
<dbReference type="eggNOG" id="ENOG502Z85F">
    <property type="taxonomic scope" value="Bacteria"/>
</dbReference>
<proteinExistence type="predicted"/>
<dbReference type="PATRIC" id="fig|1237149.3.peg.4304"/>
<sequence>MKISGCILLVVVASLYACDQGLSQSSRVDNGPNSEDQITEKQNIIDPDGATILTRILVPRNFKRTTASPASFGGYLRELPLKAHNVPVKYYNGRVKENRNVYDAVVDLDIGKRDLHQCADAVMRLRAEYLYGQKKYDRIHFNFTNGFRVDYEKWRKGQRIVVDGNKTYWKASARPSDTYETFWKYLEIIFSYAGTLSLEKELQPVNLNDLEIGDVFIQGGSPGHAVIVVDVAVNENTGEKIFLLAQSYMPAQEIQILKNPNNEALSPWYSENFGEVLKTPEWTFNKSTLRRFGDR</sequence>
<dbReference type="EMBL" id="AMZN01000070">
    <property type="protein sequence ID" value="ELR69610.1"/>
    <property type="molecule type" value="Genomic_DNA"/>
</dbReference>
<dbReference type="Proteomes" id="UP000011135">
    <property type="component" value="Unassembled WGS sequence"/>
</dbReference>
<feature type="chain" id="PRO_5003993301" description="Lipoprotein" evidence="1">
    <location>
        <begin position="18"/>
        <end position="295"/>
    </location>
</feature>